<feature type="active site" description="Proton acceptor" evidence="3">
    <location>
        <position position="185"/>
    </location>
</feature>
<keyword evidence="7" id="KW-1185">Reference proteome</keyword>
<dbReference type="PIRSF" id="PIRSF000390">
    <property type="entry name" value="PLP_StrS"/>
    <property type="match status" value="1"/>
</dbReference>
<evidence type="ECO:0000256" key="5">
    <source>
        <dbReference type="RuleBase" id="RU004508"/>
    </source>
</evidence>
<dbReference type="AlphaFoldDB" id="A0A3L7J519"/>
<dbReference type="OrthoDB" id="9804264at2"/>
<dbReference type="RefSeq" id="WP_121659616.1">
    <property type="nucleotide sequence ID" value="NZ_BMEK01000002.1"/>
</dbReference>
<dbReference type="SUPFAM" id="SSF53383">
    <property type="entry name" value="PLP-dependent transferases"/>
    <property type="match status" value="1"/>
</dbReference>
<dbReference type="PANTHER" id="PTHR30244">
    <property type="entry name" value="TRANSAMINASE"/>
    <property type="match status" value="1"/>
</dbReference>
<keyword evidence="6" id="KW-0032">Aminotransferase</keyword>
<dbReference type="CDD" id="cd00616">
    <property type="entry name" value="AHBA_syn"/>
    <property type="match status" value="1"/>
</dbReference>
<dbReference type="InterPro" id="IPR015421">
    <property type="entry name" value="PyrdxlP-dep_Trfase_major"/>
</dbReference>
<evidence type="ECO:0000256" key="4">
    <source>
        <dbReference type="PIRSR" id="PIRSR000390-2"/>
    </source>
</evidence>
<dbReference type="PANTHER" id="PTHR30244:SF36">
    <property type="entry name" value="3-OXO-GLUCOSE-6-PHOSPHATE:GLUTAMATE AMINOTRANSFERASE"/>
    <property type="match status" value="1"/>
</dbReference>
<dbReference type="InterPro" id="IPR015422">
    <property type="entry name" value="PyrdxlP-dep_Trfase_small"/>
</dbReference>
<dbReference type="GO" id="GO:0008483">
    <property type="term" value="F:transaminase activity"/>
    <property type="evidence" value="ECO:0007669"/>
    <property type="project" value="UniProtKB-KW"/>
</dbReference>
<dbReference type="GO" id="GO:0000271">
    <property type="term" value="P:polysaccharide biosynthetic process"/>
    <property type="evidence" value="ECO:0007669"/>
    <property type="project" value="TreeGrafter"/>
</dbReference>
<comment type="similarity">
    <text evidence="2 5">Belongs to the DegT/DnrJ/EryC1 family.</text>
</comment>
<comment type="caution">
    <text evidence="6">The sequence shown here is derived from an EMBL/GenBank/DDBJ whole genome shotgun (WGS) entry which is preliminary data.</text>
</comment>
<protein>
    <submittedName>
        <fullName evidence="6">DegT/DnrJ/EryC1/StrS family aminotransferase</fullName>
    </submittedName>
</protein>
<keyword evidence="1 4" id="KW-0663">Pyridoxal phosphate</keyword>
<name>A0A3L7J519_9MICO</name>
<dbReference type="Pfam" id="PF01041">
    <property type="entry name" value="DegT_DnrJ_EryC1"/>
    <property type="match status" value="1"/>
</dbReference>
<dbReference type="InterPro" id="IPR015424">
    <property type="entry name" value="PyrdxlP-dep_Trfase"/>
</dbReference>
<dbReference type="EMBL" id="RCWJ01000002">
    <property type="protein sequence ID" value="RLQ84571.1"/>
    <property type="molecule type" value="Genomic_DNA"/>
</dbReference>
<dbReference type="Gene3D" id="3.90.1150.10">
    <property type="entry name" value="Aspartate Aminotransferase, domain 1"/>
    <property type="match status" value="1"/>
</dbReference>
<dbReference type="GO" id="GO:0030170">
    <property type="term" value="F:pyridoxal phosphate binding"/>
    <property type="evidence" value="ECO:0007669"/>
    <property type="project" value="TreeGrafter"/>
</dbReference>
<keyword evidence="6" id="KW-0808">Transferase</keyword>
<proteinExistence type="inferred from homology"/>
<evidence type="ECO:0000313" key="6">
    <source>
        <dbReference type="EMBL" id="RLQ84571.1"/>
    </source>
</evidence>
<evidence type="ECO:0000256" key="1">
    <source>
        <dbReference type="ARBA" id="ARBA00022898"/>
    </source>
</evidence>
<evidence type="ECO:0000256" key="2">
    <source>
        <dbReference type="ARBA" id="ARBA00037999"/>
    </source>
</evidence>
<evidence type="ECO:0000256" key="3">
    <source>
        <dbReference type="PIRSR" id="PIRSR000390-1"/>
    </source>
</evidence>
<organism evidence="6 7">
    <name type="scientific">Mycetocola zhadangensis</name>
    <dbReference type="NCBI Taxonomy" id="1164595"/>
    <lineage>
        <taxon>Bacteria</taxon>
        <taxon>Bacillati</taxon>
        <taxon>Actinomycetota</taxon>
        <taxon>Actinomycetes</taxon>
        <taxon>Micrococcales</taxon>
        <taxon>Microbacteriaceae</taxon>
        <taxon>Mycetocola</taxon>
    </lineage>
</organism>
<dbReference type="Gene3D" id="3.40.640.10">
    <property type="entry name" value="Type I PLP-dependent aspartate aminotransferase-like (Major domain)"/>
    <property type="match status" value="1"/>
</dbReference>
<feature type="modified residue" description="N6-(pyridoxal phosphate)lysine" evidence="4">
    <location>
        <position position="185"/>
    </location>
</feature>
<reference evidence="6 7" key="1">
    <citation type="submission" date="2018-10" db="EMBL/GenBank/DDBJ databases">
        <authorList>
            <person name="Li J."/>
        </authorList>
    </citation>
    <scope>NUCLEOTIDE SEQUENCE [LARGE SCALE GENOMIC DNA]</scope>
    <source>
        <strain evidence="6 7">ZD1-4</strain>
    </source>
</reference>
<accession>A0A3L7J519</accession>
<dbReference type="InterPro" id="IPR000653">
    <property type="entry name" value="DegT/StrS_aminotransferase"/>
</dbReference>
<sequence>MMQVPLVDLSRQQSQIADQIREGFNRVIAESSFILGPQVEEFEELWANYCGVTQAVGVGNGTDAIELALRAAGIGPGDDVLIPANTFVATAGAVMRTGASLVLADCDDNYLISVDDVQRQITPNTRAVIGVHLYGQAAPIELLRAGIGTDIVLVEDAAQSQGARRYGKRAGSLGTVGATSFYPGKNLGAYGDAGAVMTDSEEIGNAVRRLRNHGGTAKYEHPEVGFNSRMDSLQAVVLSAKLALLDEWNAQRARAAERYTELLSDVEEIVLPQVAEGNEHVYHLYVVRVPRRDDVVAQLNASGIGAGIHYPRPVHIHRAYAGLGYSNGDFPRAEQFAREIISLPLYPGISMDEVQYVADTLRRAVSSR</sequence>
<gene>
    <name evidence="6" type="ORF">D9V28_10425</name>
</gene>
<dbReference type="Proteomes" id="UP000282460">
    <property type="component" value="Unassembled WGS sequence"/>
</dbReference>
<evidence type="ECO:0000313" key="7">
    <source>
        <dbReference type="Proteomes" id="UP000282460"/>
    </source>
</evidence>